<dbReference type="RefSeq" id="WP_115330631.1">
    <property type="nucleotide sequence ID" value="NZ_CAAAHP010000001.1"/>
</dbReference>
<proteinExistence type="predicted"/>
<gene>
    <name evidence="1" type="ORF">NCTC13316_01052</name>
</gene>
<dbReference type="AlphaFoldDB" id="A0A378JKX1"/>
<dbReference type="EMBL" id="UGOD01000001">
    <property type="protein sequence ID" value="STX50963.1"/>
    <property type="molecule type" value="Genomic_DNA"/>
</dbReference>
<protein>
    <submittedName>
        <fullName evidence="1">Prophage regulatory protein-like protein</fullName>
    </submittedName>
</protein>
<dbReference type="Pfam" id="PF05930">
    <property type="entry name" value="Phage_AlpA"/>
    <property type="match status" value="1"/>
</dbReference>
<dbReference type="Gene3D" id="1.10.238.160">
    <property type="match status" value="1"/>
</dbReference>
<dbReference type="InterPro" id="IPR010260">
    <property type="entry name" value="AlpA"/>
</dbReference>
<dbReference type="SUPFAM" id="SSF46955">
    <property type="entry name" value="Putative DNA-binding domain"/>
    <property type="match status" value="1"/>
</dbReference>
<dbReference type="Proteomes" id="UP000254794">
    <property type="component" value="Unassembled WGS sequence"/>
</dbReference>
<evidence type="ECO:0000313" key="1">
    <source>
        <dbReference type="EMBL" id="STX50963.1"/>
    </source>
</evidence>
<keyword evidence="2" id="KW-1185">Reference proteome</keyword>
<dbReference type="OrthoDB" id="5298532at2"/>
<dbReference type="InterPro" id="IPR009061">
    <property type="entry name" value="DNA-bd_dom_put_sf"/>
</dbReference>
<evidence type="ECO:0000313" key="2">
    <source>
        <dbReference type="Proteomes" id="UP000254794"/>
    </source>
</evidence>
<accession>A0A378JKX1</accession>
<name>A0A378JKX1_9GAMM</name>
<reference evidence="1 2" key="1">
    <citation type="submission" date="2018-06" db="EMBL/GenBank/DDBJ databases">
        <authorList>
            <consortium name="Pathogen Informatics"/>
            <person name="Doyle S."/>
        </authorList>
    </citation>
    <scope>NUCLEOTIDE SEQUENCE [LARGE SCALE GENOMIC DNA]</scope>
    <source>
        <strain evidence="1 2">NCTC13316</strain>
    </source>
</reference>
<sequence length="67" mass="8043">MQDVEVKQQVLFIKDVEQMIGRDRTTLRRWWLSGRFPKPVKLNDAVLSWNYKAIEQWIDQTLPIINS</sequence>
<organism evidence="1 2">
    <name type="scientific">Legionella busanensis</name>
    <dbReference type="NCBI Taxonomy" id="190655"/>
    <lineage>
        <taxon>Bacteria</taxon>
        <taxon>Pseudomonadati</taxon>
        <taxon>Pseudomonadota</taxon>
        <taxon>Gammaproteobacteria</taxon>
        <taxon>Legionellales</taxon>
        <taxon>Legionellaceae</taxon>
        <taxon>Legionella</taxon>
    </lineage>
</organism>